<accession>A0A8H6RFA2</accession>
<keyword evidence="2" id="KW-0472">Membrane</keyword>
<gene>
    <name evidence="3" type="ORF">HII31_09884</name>
</gene>
<evidence type="ECO:0000313" key="4">
    <source>
        <dbReference type="Proteomes" id="UP000660729"/>
    </source>
</evidence>
<keyword evidence="2" id="KW-0812">Transmembrane</keyword>
<evidence type="ECO:0000256" key="2">
    <source>
        <dbReference type="SAM" id="Phobius"/>
    </source>
</evidence>
<name>A0A8H6RFA2_9PEZI</name>
<evidence type="ECO:0000256" key="1">
    <source>
        <dbReference type="SAM" id="MobiDB-lite"/>
    </source>
</evidence>
<feature type="transmembrane region" description="Helical" evidence="2">
    <location>
        <begin position="501"/>
        <end position="519"/>
    </location>
</feature>
<dbReference type="OrthoDB" id="4582561at2759"/>
<dbReference type="EMBL" id="JABCIY010000204">
    <property type="protein sequence ID" value="KAF7188961.1"/>
    <property type="molecule type" value="Genomic_DNA"/>
</dbReference>
<feature type="compositionally biased region" description="Low complexity" evidence="1">
    <location>
        <begin position="460"/>
        <end position="480"/>
    </location>
</feature>
<feature type="transmembrane region" description="Helical" evidence="2">
    <location>
        <begin position="531"/>
        <end position="552"/>
    </location>
</feature>
<comment type="caution">
    <text evidence="3">The sequence shown here is derived from an EMBL/GenBank/DDBJ whole genome shotgun (WGS) entry which is preliminary data.</text>
</comment>
<proteinExistence type="predicted"/>
<feature type="transmembrane region" description="Helical" evidence="2">
    <location>
        <begin position="235"/>
        <end position="255"/>
    </location>
</feature>
<organism evidence="3 4">
    <name type="scientific">Pseudocercospora fuligena</name>
    <dbReference type="NCBI Taxonomy" id="685502"/>
    <lineage>
        <taxon>Eukaryota</taxon>
        <taxon>Fungi</taxon>
        <taxon>Dikarya</taxon>
        <taxon>Ascomycota</taxon>
        <taxon>Pezizomycotina</taxon>
        <taxon>Dothideomycetes</taxon>
        <taxon>Dothideomycetidae</taxon>
        <taxon>Mycosphaerellales</taxon>
        <taxon>Mycosphaerellaceae</taxon>
        <taxon>Pseudocercospora</taxon>
    </lineage>
</organism>
<evidence type="ECO:0000313" key="3">
    <source>
        <dbReference type="EMBL" id="KAF7188961.1"/>
    </source>
</evidence>
<dbReference type="Proteomes" id="UP000660729">
    <property type="component" value="Unassembled WGS sequence"/>
</dbReference>
<reference evidence="3" key="1">
    <citation type="submission" date="2020-04" db="EMBL/GenBank/DDBJ databases">
        <title>Draft genome resource of the tomato pathogen Pseudocercospora fuligena.</title>
        <authorList>
            <person name="Zaccaron A."/>
        </authorList>
    </citation>
    <scope>NUCLEOTIDE SEQUENCE</scope>
    <source>
        <strain evidence="3">PF001</strain>
    </source>
</reference>
<feature type="region of interest" description="Disordered" evidence="1">
    <location>
        <begin position="458"/>
        <end position="480"/>
    </location>
</feature>
<keyword evidence="2" id="KW-1133">Transmembrane helix</keyword>
<protein>
    <submittedName>
        <fullName evidence="3">Uncharacterized protein</fullName>
    </submittedName>
</protein>
<sequence length="630" mass="69577">MPFRRRSAKCYIRCTVSRTSVIYKTAGFMPPLRLESKCRIIILHCSSLTPSIMSFDIAISTVAAHSGIYSLQQAAVLQSTASAQGASTITLFETGCDFRDENDVTHRNCTQACIQPAVVWSNPFTIHNCLVYSTVSGLIAKKNLTADGERQAAELGYLPNFNLALIEDPANKCMHSFCLSQRHANPSIRCPSASINTTYFSNATKGEIHNLLTDAFVQNACGSFKASPNVDVGGIGVYIGYLMQLSILLYCWIHGRLISSWLKTLTFIVCAPFGLKRARQYAHRVKMRLKKSHQGAALISGLFEFQQAQSYFALTLNGTAIGALCSNGAMFDVQSLQQMRLTVDLLGDVAATAIICLTFGLYMLHAENKRTWYVTFLSLIAILVSFATWTLTCLPLRNLYQINATGSNLPACGNRSPATFCLDQSTSKPITSEAVCIAICMLTTVLMMVRQCRTHPFPSPRTSITSPTSLRRSSTRATTSSRARRLLQEQTAVVYGWRLEIAELILATMTITMLAQLIMNGDMIAMREKVQWTFAQLIAVTIWAPSIIEYLYAAVRRWSLTGNKDVVERAGSFGRRTTVDEGVQVDFGEYGFGEREDGCAAEEEAKEVLDDKRELVDQTLSSPPAPEQMV</sequence>
<feature type="transmembrane region" description="Helical" evidence="2">
    <location>
        <begin position="430"/>
        <end position="449"/>
    </location>
</feature>
<keyword evidence="4" id="KW-1185">Reference proteome</keyword>
<dbReference type="AlphaFoldDB" id="A0A8H6RFA2"/>
<feature type="transmembrane region" description="Helical" evidence="2">
    <location>
        <begin position="371"/>
        <end position="391"/>
    </location>
</feature>
<feature type="transmembrane region" description="Helical" evidence="2">
    <location>
        <begin position="311"/>
        <end position="333"/>
    </location>
</feature>
<feature type="transmembrane region" description="Helical" evidence="2">
    <location>
        <begin position="345"/>
        <end position="364"/>
    </location>
</feature>